<protein>
    <recommendedName>
        <fullName evidence="5">Putative 3-methyladenine DNA glycosylase</fullName>
        <ecNumber evidence="5">3.2.2.-</ecNumber>
    </recommendedName>
</protein>
<comment type="caution">
    <text evidence="6">The sequence shown here is derived from an EMBL/GenBank/DDBJ whole genome shotgun (WGS) entry which is preliminary data.</text>
</comment>
<evidence type="ECO:0000256" key="4">
    <source>
        <dbReference type="ARBA" id="ARBA00023204"/>
    </source>
</evidence>
<dbReference type="SUPFAM" id="SSF50486">
    <property type="entry name" value="FMT C-terminal domain-like"/>
    <property type="match status" value="1"/>
</dbReference>
<evidence type="ECO:0000256" key="2">
    <source>
        <dbReference type="ARBA" id="ARBA00022763"/>
    </source>
</evidence>
<dbReference type="HAMAP" id="MF_00527">
    <property type="entry name" value="3MGH"/>
    <property type="match status" value="1"/>
</dbReference>
<dbReference type="EMBL" id="JAUKPO010000001">
    <property type="protein sequence ID" value="MDO1445215.1"/>
    <property type="molecule type" value="Genomic_DNA"/>
</dbReference>
<dbReference type="NCBIfam" id="NF002003">
    <property type="entry name" value="PRK00802.1-3"/>
    <property type="match status" value="1"/>
</dbReference>
<accession>A0ABT8QZE7</accession>
<proteinExistence type="inferred from homology"/>
<dbReference type="GO" id="GO:0016798">
    <property type="term" value="F:hydrolase activity, acting on glycosyl bonds"/>
    <property type="evidence" value="ECO:0007669"/>
    <property type="project" value="UniProtKB-KW"/>
</dbReference>
<evidence type="ECO:0000313" key="7">
    <source>
        <dbReference type="Proteomes" id="UP001168528"/>
    </source>
</evidence>
<dbReference type="InterPro" id="IPR036995">
    <property type="entry name" value="MPG_sf"/>
</dbReference>
<sequence length="202" mass="22474">MILDKEFYKQDTITVANALLGAYLVHESSEGVTCGKIVETEAYLWGDPACHAYRSKTVRNATMFGPEGYAYVYQIYGIHHCVNVVTAPEGVGEAVLIRALEPISGIELMQLRRKVGVFKQLCNGPGKLVQAMEITRSMDGISLMQPPFYILSPDTYPQHNLPFEIVTTTRIGITQGANLPYRFYIKGHPCVSYPVKLKATLQ</sequence>
<evidence type="ECO:0000256" key="1">
    <source>
        <dbReference type="ARBA" id="ARBA00009232"/>
    </source>
</evidence>
<dbReference type="InterPro" id="IPR011034">
    <property type="entry name" value="Formyl_transferase-like_C_sf"/>
</dbReference>
<keyword evidence="2 5" id="KW-0227">DNA damage</keyword>
<keyword evidence="7" id="KW-1185">Reference proteome</keyword>
<dbReference type="NCBIfam" id="TIGR00567">
    <property type="entry name" value="3mg"/>
    <property type="match status" value="1"/>
</dbReference>
<evidence type="ECO:0000256" key="3">
    <source>
        <dbReference type="ARBA" id="ARBA00022801"/>
    </source>
</evidence>
<reference evidence="6" key="1">
    <citation type="submission" date="2023-07" db="EMBL/GenBank/DDBJ databases">
        <title>The genome sequence of Rhodocytophaga aerolata KACC 12507.</title>
        <authorList>
            <person name="Zhang X."/>
        </authorList>
    </citation>
    <scope>NUCLEOTIDE SEQUENCE</scope>
    <source>
        <strain evidence="6">KACC 12507</strain>
    </source>
</reference>
<evidence type="ECO:0000256" key="5">
    <source>
        <dbReference type="HAMAP-Rule" id="MF_00527"/>
    </source>
</evidence>
<dbReference type="CDD" id="cd00540">
    <property type="entry name" value="AAG"/>
    <property type="match status" value="1"/>
</dbReference>
<dbReference type="Gene3D" id="3.10.300.10">
    <property type="entry name" value="Methylpurine-DNA glycosylase (MPG)"/>
    <property type="match status" value="1"/>
</dbReference>
<keyword evidence="6" id="KW-0326">Glycosidase</keyword>
<dbReference type="Pfam" id="PF02245">
    <property type="entry name" value="Pur_DNA_glyco"/>
    <property type="match status" value="1"/>
</dbReference>
<organism evidence="6 7">
    <name type="scientific">Rhodocytophaga aerolata</name>
    <dbReference type="NCBI Taxonomy" id="455078"/>
    <lineage>
        <taxon>Bacteria</taxon>
        <taxon>Pseudomonadati</taxon>
        <taxon>Bacteroidota</taxon>
        <taxon>Cytophagia</taxon>
        <taxon>Cytophagales</taxon>
        <taxon>Rhodocytophagaceae</taxon>
        <taxon>Rhodocytophaga</taxon>
    </lineage>
</organism>
<evidence type="ECO:0000313" key="6">
    <source>
        <dbReference type="EMBL" id="MDO1445215.1"/>
    </source>
</evidence>
<dbReference type="RefSeq" id="WP_302036005.1">
    <property type="nucleotide sequence ID" value="NZ_JAUKPO010000001.1"/>
</dbReference>
<keyword evidence="4 5" id="KW-0234">DNA repair</keyword>
<dbReference type="Proteomes" id="UP001168528">
    <property type="component" value="Unassembled WGS sequence"/>
</dbReference>
<dbReference type="PANTHER" id="PTHR10429:SF0">
    <property type="entry name" value="DNA-3-METHYLADENINE GLYCOSYLASE"/>
    <property type="match status" value="1"/>
</dbReference>
<comment type="similarity">
    <text evidence="1 5">Belongs to the DNA glycosylase MPG family.</text>
</comment>
<dbReference type="InterPro" id="IPR003180">
    <property type="entry name" value="MPG"/>
</dbReference>
<dbReference type="PANTHER" id="PTHR10429">
    <property type="entry name" value="DNA-3-METHYLADENINE GLYCOSYLASE"/>
    <property type="match status" value="1"/>
</dbReference>
<name>A0ABT8QZE7_9BACT</name>
<gene>
    <name evidence="6" type="ORF">Q0590_03080</name>
</gene>
<dbReference type="EC" id="3.2.2.-" evidence="5"/>
<keyword evidence="3 5" id="KW-0378">Hydrolase</keyword>